<sequence>MFVWRIHPLVHAHNAFVDLDASFRRLDMFMHSPRASMLYHEAIIFVDHTSTTSQGLSGDRDKRRETWHMYAARTRACDLSDPIHASFQPFDGDRCDDAAEWQNCLQWDALMARVLSTAYMRHAGEAVAQRWDREAHEHWMRGKESLRRRQTASLERRWHTARRGFLWG</sequence>
<dbReference type="AlphaFoldDB" id="A0A5K1JYJ5"/>
<evidence type="ECO:0000313" key="1">
    <source>
        <dbReference type="EMBL" id="VWO97541.1"/>
    </source>
</evidence>
<organism evidence="1">
    <name type="scientific">Ganoderma boninense</name>
    <dbReference type="NCBI Taxonomy" id="34458"/>
    <lineage>
        <taxon>Eukaryota</taxon>
        <taxon>Fungi</taxon>
        <taxon>Dikarya</taxon>
        <taxon>Basidiomycota</taxon>
        <taxon>Agaricomycotina</taxon>
        <taxon>Agaricomycetes</taxon>
        <taxon>Polyporales</taxon>
        <taxon>Polyporaceae</taxon>
        <taxon>Ganoderma</taxon>
    </lineage>
</organism>
<reference evidence="1" key="1">
    <citation type="submission" date="2019-10" db="EMBL/GenBank/DDBJ databases">
        <authorList>
            <person name="Nor Muhammad N."/>
        </authorList>
    </citation>
    <scope>NUCLEOTIDE SEQUENCE</scope>
</reference>
<name>A0A5K1JYJ5_9APHY</name>
<accession>A0A5K1JYJ5</accession>
<protein>
    <submittedName>
        <fullName evidence="1">Uncharacterized protein</fullName>
    </submittedName>
</protein>
<gene>
    <name evidence="1" type="primary">I1S0N5</name>
</gene>
<dbReference type="EMBL" id="LR726376">
    <property type="protein sequence ID" value="VWO97541.1"/>
    <property type="molecule type" value="Genomic_DNA"/>
</dbReference>
<proteinExistence type="predicted"/>